<comment type="caution">
    <text evidence="2">The sequence shown here is derived from an EMBL/GenBank/DDBJ whole genome shotgun (WGS) entry which is preliminary data.</text>
</comment>
<reference evidence="3" key="1">
    <citation type="journal article" date="2019" name="Int. J. Syst. Evol. Microbiol.">
        <title>The Global Catalogue of Microorganisms (GCM) 10K type strain sequencing project: providing services to taxonomists for standard genome sequencing and annotation.</title>
        <authorList>
            <consortium name="The Broad Institute Genomics Platform"/>
            <consortium name="The Broad Institute Genome Sequencing Center for Infectious Disease"/>
            <person name="Wu L."/>
            <person name="Ma J."/>
        </authorList>
    </citation>
    <scope>NUCLEOTIDE SEQUENCE [LARGE SCALE GENOMIC DNA]</scope>
    <source>
        <strain evidence="3">CGMCC 1.12778</strain>
    </source>
</reference>
<evidence type="ECO:0000256" key="1">
    <source>
        <dbReference type="SAM" id="SignalP"/>
    </source>
</evidence>
<name>A0ABQ2AT20_9MICC</name>
<proteinExistence type="predicted"/>
<feature type="signal peptide" evidence="1">
    <location>
        <begin position="1"/>
        <end position="34"/>
    </location>
</feature>
<sequence length="69" mass="6780">MIPYRPIPALTAGPRKGWASVLAAVVMAAFLGTAASTDVAVDTASAQSPGLGTVAGIPFPAAGQLRGES</sequence>
<keyword evidence="3" id="KW-1185">Reference proteome</keyword>
<feature type="chain" id="PRO_5045433507" evidence="1">
    <location>
        <begin position="35"/>
        <end position="69"/>
    </location>
</feature>
<dbReference type="RefSeq" id="WP_188571674.1">
    <property type="nucleotide sequence ID" value="NZ_BMFW01000008.1"/>
</dbReference>
<dbReference type="EMBL" id="BMFW01000008">
    <property type="protein sequence ID" value="GGH95874.1"/>
    <property type="molecule type" value="Genomic_DNA"/>
</dbReference>
<protein>
    <submittedName>
        <fullName evidence="2">Uncharacterized protein</fullName>
    </submittedName>
</protein>
<accession>A0ABQ2AT20</accession>
<keyword evidence="1" id="KW-0732">Signal</keyword>
<evidence type="ECO:0000313" key="2">
    <source>
        <dbReference type="EMBL" id="GGH95874.1"/>
    </source>
</evidence>
<gene>
    <name evidence="2" type="ORF">GCM10007170_22420</name>
</gene>
<evidence type="ECO:0000313" key="3">
    <source>
        <dbReference type="Proteomes" id="UP000643279"/>
    </source>
</evidence>
<dbReference type="Proteomes" id="UP000643279">
    <property type="component" value="Unassembled WGS sequence"/>
</dbReference>
<organism evidence="2 3">
    <name type="scientific">Arthrobacter liuii</name>
    <dbReference type="NCBI Taxonomy" id="1476996"/>
    <lineage>
        <taxon>Bacteria</taxon>
        <taxon>Bacillati</taxon>
        <taxon>Actinomycetota</taxon>
        <taxon>Actinomycetes</taxon>
        <taxon>Micrococcales</taxon>
        <taxon>Micrococcaceae</taxon>
        <taxon>Arthrobacter</taxon>
    </lineage>
</organism>